<feature type="transmembrane region" description="Helical" evidence="11">
    <location>
        <begin position="384"/>
        <end position="407"/>
    </location>
</feature>
<evidence type="ECO:0000259" key="12">
    <source>
        <dbReference type="PROSITE" id="PS50893"/>
    </source>
</evidence>
<feature type="transmembrane region" description="Helical" evidence="11">
    <location>
        <begin position="1081"/>
        <end position="1101"/>
    </location>
</feature>
<dbReference type="SMART" id="SM00382">
    <property type="entry name" value="AAA"/>
    <property type="match status" value="2"/>
</dbReference>
<evidence type="ECO:0000256" key="7">
    <source>
        <dbReference type="ARBA" id="ARBA00022840"/>
    </source>
</evidence>
<keyword evidence="14" id="KW-1185">Reference proteome</keyword>
<feature type="transmembrane region" description="Helical" evidence="11">
    <location>
        <begin position="359"/>
        <end position="378"/>
    </location>
</feature>
<evidence type="ECO:0000313" key="14">
    <source>
        <dbReference type="Proteomes" id="UP000193920"/>
    </source>
</evidence>
<dbReference type="Gene3D" id="3.40.50.300">
    <property type="entry name" value="P-loop containing nucleotide triphosphate hydrolases"/>
    <property type="match status" value="2"/>
</dbReference>
<dbReference type="GO" id="GO:0005886">
    <property type="term" value="C:plasma membrane"/>
    <property type="evidence" value="ECO:0007669"/>
    <property type="project" value="UniProtKB-ARBA"/>
</dbReference>
<evidence type="ECO:0000256" key="11">
    <source>
        <dbReference type="SAM" id="Phobius"/>
    </source>
</evidence>
<dbReference type="STRING" id="1754190.A0A1Y1ZSY0"/>
<feature type="transmembrane region" description="Helical" evidence="11">
    <location>
        <begin position="428"/>
        <end position="446"/>
    </location>
</feature>
<dbReference type="EMBL" id="MCOG01000361">
    <property type="protein sequence ID" value="ORY13346.1"/>
    <property type="molecule type" value="Genomic_DNA"/>
</dbReference>
<feature type="transmembrane region" description="Helical" evidence="11">
    <location>
        <begin position="21"/>
        <end position="39"/>
    </location>
</feature>
<dbReference type="InterPro" id="IPR026082">
    <property type="entry name" value="ABCA"/>
</dbReference>
<evidence type="ECO:0000313" key="13">
    <source>
        <dbReference type="EMBL" id="ORY13346.1"/>
    </source>
</evidence>
<keyword evidence="9 11" id="KW-0472">Membrane</keyword>
<keyword evidence="4 11" id="KW-0812">Transmembrane</keyword>
<dbReference type="InterPro" id="IPR003439">
    <property type="entry name" value="ABC_transporter-like_ATP-bd"/>
</dbReference>
<dbReference type="FunFam" id="3.40.50.300:FF:000335">
    <property type="entry name" value="ATP binding cassette subfamily A member 5"/>
    <property type="match status" value="1"/>
</dbReference>
<evidence type="ECO:0000256" key="5">
    <source>
        <dbReference type="ARBA" id="ARBA00022737"/>
    </source>
</evidence>
<feature type="transmembrane region" description="Helical" evidence="11">
    <location>
        <begin position="1121"/>
        <end position="1146"/>
    </location>
</feature>
<sequence>MRFQQLKTLLWRNLILKKRGLFSTLLEIIVPTIIIIIIVKNSESSTKVRYYDKIENKTSLIGTFNTNTDSDSRFDFYFSFPPDFSKELQNSFLDNFKNDEMIVDSNYTIIDSKTNFSDFWEDHYNPNKPKQFRINIFDNENDITKYYRSNYDDDFYYSQRIKLFGIIFTSQTDYKIRFKTYSDLYDNLVYTGWALWDEYFNVNQIQFLVDRALLRTYINSPNYHGHTLYKTTIERNEYSIKEVVNDLQDYLPFFMLFYFVPCVCTLLNNLVIEKESKIKESLIIVGLKRSSFWVSWATTYGIIIIFSSVLVTIAMVYSSLFTYINWSILIFSMLIYGLSCCSISFILSTLIQKSKTANTLGVMIILIYFAMYFVNRVLQKMPNTKWFCVYTVSPISFLVLFDYLFTYENQKLYINIFNMFSNNNIRNSFFGLLFTLIIYFLIAVYLDNVLPQGNNFHKKWHFFISDFFHKKKERPAVMEKSKNDNPYIQNDPEGLRKAVEVRNICKNFKVKNEKVEILKNISFSGYYDEIFSILGHNGAGKTTLISIMTGILSPTYGDVYYDDIPITGNETEVCKQFGYCPQFDTFNNNLTVGEHVKLFAGIKNVQVDVKEVLKDIDLLEKEDNYPKELSGGQRRKLCITLALLGSPKFVFLDEPTTGLDPYSRKNIWELLSRKKKGCIMFITTHYMDEADLLSDRKMIISNGKITCLGTSLFLKNSFNMNYSLDIHVKETSDSSLIDNIIEKLSPESIKSKTITNSNVQVHESKSNGGSHEDGLASENLAVDYIITYLLPMKLSKDFKEIFESLNQLINDENNSITNFSLTAPTLEELFIKLENNSGNMELENIKSSAVVVDMDKQGTEVSNNLNTILGKKANMNSSNLRQICAIVLMRLKIFIRNKTFALLYTLLPIILIIIIIYFENKIVNTINTVTTYDPLEINSKIYNKVTWFKDTSSSSGRASDIIKNIESSLSLESVDYDNQLTIKSGKLTSDLRYIGGFKGIESDDNNLQFVIYKNNNYEFATAIGMNQLHNGILKYYEIDKQIKTTYHPFDNFDKEAEFDNDDSGHMFNIYSETLKQTLEPVLIVAMAIAISLSISIFGPLTVQEREIGIKHQLLLNGTKRINYWIGVIISDFICLFVPVILVAIAGMVNDISIYNAKVIFYTFICTLIWGFSSLLHQYIVSYFFKKYEKVSSLFIILNPILTLFIGVYSLVVAIITASKIYDEDIRFSSTEIKYYIILVLFAPASIVLFYSKLSIFISFTKLKFNDTDITTFLLSKDATEILSNTNLNDEEKNSKLTTMFFNSRMPSLSEIFNPIDRFLLLIIAGVVITLGYALILFLLEKYTMKLIKKNNEYTPEERKIRDEKLENGPKDVYLEWKKVKEALNGTNPNNNIALKVFQLNKDFFLSIEKMKKAYQKDKHKKSNRGQEEGENNNKTAFQRMDDRTIFSEEKKLYINRIVNDVTFGVNVGECLGLLGPNGAGKTTSISMITGTLSHTHGQIVYGDKDLNTTEMADLSLGYCSQYDALWKLLTVKETIQFYLNICGYPKSDIPQYTKALIDACGIENHTNKKVSEISGGTKRKLSLIVAICSSPSYLILDEPSAGMDPFTRRYIWKLISQLKRIRETATILTTHSTEEAEALCERIAILIKGSLVCVDTPKSIKMNHSNTYTLEVFTDNPKQFEDDYVKRDNLFGLRPNEDYELETSISYQKYSITMKTENIANVFAQMEKAKESGLVSQYNFGQYSLEQVFINFVNSTE</sequence>
<protein>
    <recommendedName>
        <fullName evidence="12">ABC transporter domain-containing protein</fullName>
    </recommendedName>
</protein>
<evidence type="ECO:0000256" key="9">
    <source>
        <dbReference type="ARBA" id="ARBA00023136"/>
    </source>
</evidence>
<comment type="subcellular location">
    <subcellularLocation>
        <location evidence="1">Membrane</location>
        <topology evidence="1">Multi-pass membrane protein</topology>
    </subcellularLocation>
</comment>
<dbReference type="InterPro" id="IPR003593">
    <property type="entry name" value="AAA+_ATPase"/>
</dbReference>
<evidence type="ECO:0000256" key="10">
    <source>
        <dbReference type="SAM" id="MobiDB-lite"/>
    </source>
</evidence>
<feature type="domain" description="ABC transporter" evidence="12">
    <location>
        <begin position="1440"/>
        <end position="1673"/>
    </location>
</feature>
<dbReference type="FunFam" id="3.40.50.300:FF:000436">
    <property type="entry name" value="ATP binding cassette subfamily A member 9"/>
    <property type="match status" value="1"/>
</dbReference>
<feature type="transmembrane region" description="Helical" evidence="11">
    <location>
        <begin position="900"/>
        <end position="918"/>
    </location>
</feature>
<feature type="transmembrane region" description="Helical" evidence="11">
    <location>
        <begin position="1192"/>
        <end position="1215"/>
    </location>
</feature>
<keyword evidence="5" id="KW-0677">Repeat</keyword>
<dbReference type="InterPro" id="IPR027417">
    <property type="entry name" value="P-loop_NTPase"/>
</dbReference>
<dbReference type="PROSITE" id="PS50893">
    <property type="entry name" value="ABC_TRANSPORTER_2"/>
    <property type="match status" value="2"/>
</dbReference>
<dbReference type="InterPro" id="IPR013525">
    <property type="entry name" value="ABC2_TM"/>
</dbReference>
<name>A0A1Y1ZSY0_9FUNG</name>
<feature type="region of interest" description="Disordered" evidence="10">
    <location>
        <begin position="1416"/>
        <end position="1436"/>
    </location>
</feature>
<evidence type="ECO:0000256" key="6">
    <source>
        <dbReference type="ARBA" id="ARBA00022741"/>
    </source>
</evidence>
<evidence type="ECO:0000256" key="3">
    <source>
        <dbReference type="ARBA" id="ARBA00022448"/>
    </source>
</evidence>
<comment type="similarity">
    <text evidence="2">Belongs to the ABC transporter superfamily. ABCA family.</text>
</comment>
<dbReference type="SUPFAM" id="SSF52540">
    <property type="entry name" value="P-loop containing nucleoside triphosphate hydrolases"/>
    <property type="match status" value="2"/>
</dbReference>
<feature type="transmembrane region" description="Helical" evidence="11">
    <location>
        <begin position="1158"/>
        <end position="1180"/>
    </location>
</feature>
<dbReference type="Proteomes" id="UP000193920">
    <property type="component" value="Unassembled WGS sequence"/>
</dbReference>
<feature type="transmembrane region" description="Helical" evidence="11">
    <location>
        <begin position="250"/>
        <end position="272"/>
    </location>
</feature>
<keyword evidence="6" id="KW-0547">Nucleotide-binding</keyword>
<keyword evidence="8 11" id="KW-1133">Transmembrane helix</keyword>
<feature type="transmembrane region" description="Helical" evidence="11">
    <location>
        <begin position="1318"/>
        <end position="1339"/>
    </location>
</feature>
<feature type="transmembrane region" description="Helical" evidence="11">
    <location>
        <begin position="1235"/>
        <end position="1257"/>
    </location>
</feature>
<evidence type="ECO:0000256" key="4">
    <source>
        <dbReference type="ARBA" id="ARBA00022692"/>
    </source>
</evidence>
<dbReference type="GO" id="GO:0016887">
    <property type="term" value="F:ATP hydrolysis activity"/>
    <property type="evidence" value="ECO:0007669"/>
    <property type="project" value="InterPro"/>
</dbReference>
<comment type="caution">
    <text evidence="13">The sequence shown here is derived from an EMBL/GenBank/DDBJ whole genome shotgun (WGS) entry which is preliminary data.</text>
</comment>
<evidence type="ECO:0000256" key="2">
    <source>
        <dbReference type="ARBA" id="ARBA00008869"/>
    </source>
</evidence>
<reference evidence="13 14" key="1">
    <citation type="submission" date="2016-08" db="EMBL/GenBank/DDBJ databases">
        <title>A Parts List for Fungal Cellulosomes Revealed by Comparative Genomics.</title>
        <authorList>
            <consortium name="DOE Joint Genome Institute"/>
            <person name="Haitjema C.H."/>
            <person name="Gilmore S.P."/>
            <person name="Henske J.K."/>
            <person name="Solomon K.V."/>
            <person name="De Groot R."/>
            <person name="Kuo A."/>
            <person name="Mondo S.J."/>
            <person name="Salamov A.A."/>
            <person name="Labutti K."/>
            <person name="Zhao Z."/>
            <person name="Chiniquy J."/>
            <person name="Barry K."/>
            <person name="Brewer H.M."/>
            <person name="Purvine S.O."/>
            <person name="Wright A.T."/>
            <person name="Boxma B."/>
            <person name="Van Alen T."/>
            <person name="Hackstein J.H."/>
            <person name="Baker S.E."/>
            <person name="Grigoriev I.V."/>
            <person name="O'Malley M.A."/>
        </authorList>
    </citation>
    <scope>NUCLEOTIDE SEQUENCE [LARGE SCALE GENOMIC DNA]</scope>
    <source>
        <strain evidence="13 14">G1</strain>
    </source>
</reference>
<dbReference type="Pfam" id="PF00005">
    <property type="entry name" value="ABC_tran"/>
    <property type="match status" value="2"/>
</dbReference>
<accession>A0A1Y1ZSY0</accession>
<feature type="transmembrane region" description="Helical" evidence="11">
    <location>
        <begin position="293"/>
        <end position="317"/>
    </location>
</feature>
<evidence type="ECO:0000256" key="8">
    <source>
        <dbReference type="ARBA" id="ARBA00022989"/>
    </source>
</evidence>
<dbReference type="CDD" id="cd03263">
    <property type="entry name" value="ABC_subfamily_A"/>
    <property type="match status" value="2"/>
</dbReference>
<evidence type="ECO:0000256" key="1">
    <source>
        <dbReference type="ARBA" id="ARBA00004141"/>
    </source>
</evidence>
<dbReference type="PANTHER" id="PTHR19229">
    <property type="entry name" value="ATP-BINDING CASSETTE TRANSPORTER SUBFAMILY A ABCA"/>
    <property type="match status" value="1"/>
</dbReference>
<keyword evidence="7" id="KW-0067">ATP-binding</keyword>
<feature type="domain" description="ABC transporter" evidence="12">
    <location>
        <begin position="499"/>
        <end position="727"/>
    </location>
</feature>
<dbReference type="GO" id="GO:0005319">
    <property type="term" value="F:lipid transporter activity"/>
    <property type="evidence" value="ECO:0007669"/>
    <property type="project" value="TreeGrafter"/>
</dbReference>
<dbReference type="OrthoDB" id="6512918at2759"/>
<keyword evidence="3" id="KW-0813">Transport</keyword>
<dbReference type="GO" id="GO:0005524">
    <property type="term" value="F:ATP binding"/>
    <property type="evidence" value="ECO:0007669"/>
    <property type="project" value="UniProtKB-KW"/>
</dbReference>
<dbReference type="Pfam" id="PF12698">
    <property type="entry name" value="ABC2_membrane_3"/>
    <property type="match status" value="2"/>
</dbReference>
<feature type="transmembrane region" description="Helical" evidence="11">
    <location>
        <begin position="323"/>
        <end position="347"/>
    </location>
</feature>
<organism evidence="13 14">
    <name type="scientific">Neocallimastix californiae</name>
    <dbReference type="NCBI Taxonomy" id="1754190"/>
    <lineage>
        <taxon>Eukaryota</taxon>
        <taxon>Fungi</taxon>
        <taxon>Fungi incertae sedis</taxon>
        <taxon>Chytridiomycota</taxon>
        <taxon>Chytridiomycota incertae sedis</taxon>
        <taxon>Neocallimastigomycetes</taxon>
        <taxon>Neocallimastigales</taxon>
        <taxon>Neocallimastigaceae</taxon>
        <taxon>Neocallimastix</taxon>
    </lineage>
</organism>
<gene>
    <name evidence="13" type="ORF">LY90DRAFT_392231</name>
</gene>
<proteinExistence type="inferred from homology"/>
<dbReference type="GO" id="GO:0140359">
    <property type="term" value="F:ABC-type transporter activity"/>
    <property type="evidence" value="ECO:0007669"/>
    <property type="project" value="InterPro"/>
</dbReference>